<keyword evidence="1" id="KW-0472">Membrane</keyword>
<keyword evidence="1" id="KW-0812">Transmembrane</keyword>
<reference evidence="2" key="2">
    <citation type="journal article" date="2022" name="Microb. Genom.">
        <title>A chromosome-scale genome assembly of the tomato pathogen Cladosporium fulvum reveals a compartmentalized genome architecture and the presence of a dispensable chromosome.</title>
        <authorList>
            <person name="Zaccaron A.Z."/>
            <person name="Chen L.H."/>
            <person name="Samaras A."/>
            <person name="Stergiopoulos I."/>
        </authorList>
    </citation>
    <scope>NUCLEOTIDE SEQUENCE</scope>
    <source>
        <strain evidence="2">Race5_Kim</strain>
    </source>
</reference>
<evidence type="ECO:0000256" key="1">
    <source>
        <dbReference type="SAM" id="Phobius"/>
    </source>
</evidence>
<feature type="transmembrane region" description="Helical" evidence="1">
    <location>
        <begin position="31"/>
        <end position="53"/>
    </location>
</feature>
<evidence type="ECO:0000313" key="2">
    <source>
        <dbReference type="EMBL" id="UJO22415.1"/>
    </source>
</evidence>
<evidence type="ECO:0000313" key="3">
    <source>
        <dbReference type="Proteomes" id="UP000756132"/>
    </source>
</evidence>
<protein>
    <submittedName>
        <fullName evidence="2">Uncharacterized protein</fullName>
    </submittedName>
</protein>
<dbReference type="AlphaFoldDB" id="A0A9Q8PHB2"/>
<keyword evidence="3" id="KW-1185">Reference proteome</keyword>
<proteinExistence type="predicted"/>
<dbReference type="Proteomes" id="UP000756132">
    <property type="component" value="Chromosome 9"/>
</dbReference>
<organism evidence="2 3">
    <name type="scientific">Passalora fulva</name>
    <name type="common">Tomato leaf mold</name>
    <name type="synonym">Cladosporium fulvum</name>
    <dbReference type="NCBI Taxonomy" id="5499"/>
    <lineage>
        <taxon>Eukaryota</taxon>
        <taxon>Fungi</taxon>
        <taxon>Dikarya</taxon>
        <taxon>Ascomycota</taxon>
        <taxon>Pezizomycotina</taxon>
        <taxon>Dothideomycetes</taxon>
        <taxon>Dothideomycetidae</taxon>
        <taxon>Mycosphaerellales</taxon>
        <taxon>Mycosphaerellaceae</taxon>
        <taxon>Fulvia</taxon>
    </lineage>
</organism>
<dbReference type="EMBL" id="CP090171">
    <property type="protein sequence ID" value="UJO22415.1"/>
    <property type="molecule type" value="Genomic_DNA"/>
</dbReference>
<reference evidence="2" key="1">
    <citation type="submission" date="2021-12" db="EMBL/GenBank/DDBJ databases">
        <authorList>
            <person name="Zaccaron A."/>
            <person name="Stergiopoulos I."/>
        </authorList>
    </citation>
    <scope>NUCLEOTIDE SEQUENCE</scope>
    <source>
        <strain evidence="2">Race5_Kim</strain>
    </source>
</reference>
<accession>A0A9Q8PHB2</accession>
<keyword evidence="1" id="KW-1133">Transmembrane helix</keyword>
<dbReference type="GeneID" id="71989398"/>
<sequence length="258" mass="28985">MEQIQQQLQPRLDAISRFVQDRIPADRNGRILLGAGVGAISTAVLFPLTYHYYLGRQITHTHPSSGSRYASAECGEISSFPQDLIDNYKQYRVVHDKVTKGMPAFMITLSPKHERLFTEVVRHNMLQFSGSPQALLMWLAAGPVQRKTFTKDYINSLPFQEGDVVCGVFQVVKRTPLRIEMALNLPKGSQPLSGLTVISIRPRGEGSVLVSETVQWVDSDTGVVLPLERWIPRFLHSIVSRYLVLSGATHLQEIFQDV</sequence>
<dbReference type="RefSeq" id="XP_047766781.1">
    <property type="nucleotide sequence ID" value="XM_047908668.1"/>
</dbReference>
<dbReference type="KEGG" id="ffu:CLAFUR5_09520"/>
<dbReference type="OrthoDB" id="5599753at2759"/>
<gene>
    <name evidence="2" type="ORF">CLAFUR5_09520</name>
</gene>
<name>A0A9Q8PHB2_PASFU</name>